<sequence length="135" mass="14896">MTESTVYSSTLVVGRSEKRNSLKDRINKHTVSIVVLAFLPCNPRLSCPDVYLSPPDLKMPTSWPLCFKGSIKIQSAVLCYDGLTAQYLLSISCSRGVPRKIPARGPFLVLVLCLCTAAYPAYHRFKGDITKGLMV</sequence>
<keyword evidence="1" id="KW-0812">Transmembrane</keyword>
<dbReference type="Proteomes" id="UP001610444">
    <property type="component" value="Unassembled WGS sequence"/>
</dbReference>
<reference evidence="2 3" key="1">
    <citation type="submission" date="2024-07" db="EMBL/GenBank/DDBJ databases">
        <title>Section-level genome sequencing and comparative genomics of Aspergillus sections Usti and Cavernicolus.</title>
        <authorList>
            <consortium name="Lawrence Berkeley National Laboratory"/>
            <person name="Nybo J.L."/>
            <person name="Vesth T.C."/>
            <person name="Theobald S."/>
            <person name="Frisvad J.C."/>
            <person name="Larsen T.O."/>
            <person name="Kjaerboelling I."/>
            <person name="Rothschild-Mancinelli K."/>
            <person name="Lyhne E.K."/>
            <person name="Kogle M.E."/>
            <person name="Barry K."/>
            <person name="Clum A."/>
            <person name="Na H."/>
            <person name="Ledsgaard L."/>
            <person name="Lin J."/>
            <person name="Lipzen A."/>
            <person name="Kuo A."/>
            <person name="Riley R."/>
            <person name="Mondo S."/>
            <person name="LaButti K."/>
            <person name="Haridas S."/>
            <person name="Pangalinan J."/>
            <person name="Salamov A.A."/>
            <person name="Simmons B.A."/>
            <person name="Magnuson J.K."/>
            <person name="Chen J."/>
            <person name="Drula E."/>
            <person name="Henrissat B."/>
            <person name="Wiebenga A."/>
            <person name="Lubbers R.J."/>
            <person name="Gomes A.C."/>
            <person name="Macurrencykelacurrency M.R."/>
            <person name="Stajich J."/>
            <person name="Grigoriev I.V."/>
            <person name="Mortensen U.H."/>
            <person name="De vries R.P."/>
            <person name="Baker S.E."/>
            <person name="Andersen M.R."/>
        </authorList>
    </citation>
    <scope>NUCLEOTIDE SEQUENCE [LARGE SCALE GENOMIC DNA]</scope>
    <source>
        <strain evidence="2 3">CBS 756.74</strain>
    </source>
</reference>
<feature type="transmembrane region" description="Helical" evidence="1">
    <location>
        <begin position="105"/>
        <end position="122"/>
    </location>
</feature>
<proteinExistence type="predicted"/>
<protein>
    <submittedName>
        <fullName evidence="2">Uncharacterized protein</fullName>
    </submittedName>
</protein>
<dbReference type="RefSeq" id="XP_070893404.1">
    <property type="nucleotide sequence ID" value="XM_071041881.1"/>
</dbReference>
<keyword evidence="3" id="KW-1185">Reference proteome</keyword>
<name>A0ABR4JGK7_9EURO</name>
<evidence type="ECO:0000256" key="1">
    <source>
        <dbReference type="SAM" id="Phobius"/>
    </source>
</evidence>
<gene>
    <name evidence="2" type="ORF">BJX68DRAFT_248223</name>
</gene>
<organism evidence="2 3">
    <name type="scientific">Aspergillus pseudodeflectus</name>
    <dbReference type="NCBI Taxonomy" id="176178"/>
    <lineage>
        <taxon>Eukaryota</taxon>
        <taxon>Fungi</taxon>
        <taxon>Dikarya</taxon>
        <taxon>Ascomycota</taxon>
        <taxon>Pezizomycotina</taxon>
        <taxon>Eurotiomycetes</taxon>
        <taxon>Eurotiomycetidae</taxon>
        <taxon>Eurotiales</taxon>
        <taxon>Aspergillaceae</taxon>
        <taxon>Aspergillus</taxon>
        <taxon>Aspergillus subgen. Nidulantes</taxon>
    </lineage>
</organism>
<evidence type="ECO:0000313" key="3">
    <source>
        <dbReference type="Proteomes" id="UP001610444"/>
    </source>
</evidence>
<comment type="caution">
    <text evidence="2">The sequence shown here is derived from an EMBL/GenBank/DDBJ whole genome shotgun (WGS) entry which is preliminary data.</text>
</comment>
<accession>A0ABR4JGK7</accession>
<dbReference type="EMBL" id="JBFXLR010000077">
    <property type="protein sequence ID" value="KAL2839170.1"/>
    <property type="molecule type" value="Genomic_DNA"/>
</dbReference>
<evidence type="ECO:0000313" key="2">
    <source>
        <dbReference type="EMBL" id="KAL2839170.1"/>
    </source>
</evidence>
<keyword evidence="1" id="KW-1133">Transmembrane helix</keyword>
<keyword evidence="1" id="KW-0472">Membrane</keyword>
<dbReference type="GeneID" id="98157045"/>